<keyword evidence="7" id="KW-1185">Reference proteome</keyword>
<dbReference type="Gene3D" id="1.20.1610.10">
    <property type="entry name" value="alpha-1,2-mannosidases domains"/>
    <property type="match status" value="1"/>
</dbReference>
<accession>A0A3B0C570</accession>
<evidence type="ECO:0000256" key="2">
    <source>
        <dbReference type="ARBA" id="ARBA00011245"/>
    </source>
</evidence>
<dbReference type="Gene3D" id="2.70.98.10">
    <property type="match status" value="1"/>
</dbReference>
<dbReference type="InterPro" id="IPR012939">
    <property type="entry name" value="Glyco_hydro_92"/>
</dbReference>
<evidence type="ECO:0000313" key="6">
    <source>
        <dbReference type="EMBL" id="RKN79911.1"/>
    </source>
</evidence>
<dbReference type="GO" id="GO:0000224">
    <property type="term" value="F:peptide-N4-(N-acetyl-beta-glucosaminyl)asparagine amidase activity"/>
    <property type="evidence" value="ECO:0007669"/>
    <property type="project" value="TreeGrafter"/>
</dbReference>
<evidence type="ECO:0000256" key="1">
    <source>
        <dbReference type="ARBA" id="ARBA00001913"/>
    </source>
</evidence>
<comment type="caution">
    <text evidence="6">The sequence shown here is derived from an EMBL/GenBank/DDBJ whole genome shotgun (WGS) entry which is preliminary data.</text>
</comment>
<dbReference type="FunFam" id="1.20.1610.10:FF:000001">
    <property type="entry name" value="Putative alpha-1,2-mannosidase"/>
    <property type="match status" value="1"/>
</dbReference>
<dbReference type="Proteomes" id="UP000276603">
    <property type="component" value="Unassembled WGS sequence"/>
</dbReference>
<proteinExistence type="predicted"/>
<dbReference type="Gene3D" id="3.30.2080.10">
    <property type="entry name" value="GH92 mannosidase domain"/>
    <property type="match status" value="1"/>
</dbReference>
<dbReference type="PANTHER" id="PTHR12143">
    <property type="entry name" value="PEPTIDE N-GLYCANASE PNGASE -RELATED"/>
    <property type="match status" value="1"/>
</dbReference>
<reference evidence="6 7" key="1">
    <citation type="submission" date="2018-10" db="EMBL/GenBank/DDBJ databases">
        <title>Ulvibacterium marinum gen. nov., sp. nov., a novel marine bacterium of the family Flavobacteriaceae, isolated from a culture of the green alga Ulva prolifera.</title>
        <authorList>
            <person name="Zhang Z."/>
        </authorList>
    </citation>
    <scope>NUCLEOTIDE SEQUENCE [LARGE SCALE GENOMIC DNA]</scope>
    <source>
        <strain evidence="6 7">CCMM003</strain>
    </source>
</reference>
<evidence type="ECO:0000259" key="5">
    <source>
        <dbReference type="Pfam" id="PF17678"/>
    </source>
</evidence>
<dbReference type="FunFam" id="3.30.2080.10:FF:000001">
    <property type="entry name" value="Alpha-1,2-mannosidase subfamily"/>
    <property type="match status" value="1"/>
</dbReference>
<sequence length="776" mass="88486">MKKNSLIIGAFSFFIIVGAISCMNPKIEKEDRQKDLEMSLLEHVNPLMGTDSEFSLSNGNTYPAIAMPWGMNFWTPMTAKMGDGWTYNYDDYKIRGIKQTHQPSPWVNDYAAFSLMPVTGELKFQEDERASWFSHKSETVRPDYYSVYLADYDVITEVTPTERAAQFKFTFPETDSAYVVLDAFNEGSMVKILPDERKIIGYCRNNSGGVPENFHNYFVAQFDTDFELTHTWGDNWKLKENTTQSEGNHVGAIIGFKTKRGQKVHVKVASSFISPEQAQLNLDREISSDTFDQTRQKASSAWEKELNRIQVTSDNLDDIRTFYSCLYRVLLFPRKFYELDKDNKVVHYSPYNGKVESGYMFTDNGFWDTFRAVFPFFNMMYPTLNSQIMEGLANTYKESGWLPEWASPGHRDVMIGSNSAPIIVDAFLQGNVPEKDKSILLEALLKNATVEEGRPETSVGREGVDYYNDLGYVPYDVDIHENAARTLEYAYADFTIARMAKTMGKDSLAEMYFSKSMNYKNLYDSSTKLMRGKNKDGNFQSPFNPLKWGDAFTEGNSLHYTWSVFHDVQGLINLMGGANEFTKMLDHVFEMPPIFDDSYYGFTIHEIREMQIMNMGNYAHGNQPIQHMIYLYNYAGQPWKTQEKIREVLTKLYTPTPDGYCGDEDNGQTSAWYVFSALGFYPVAPATDQFVIGGPLFDEAKLHLDNGNTFLIKANENGKGSPYIQIANLNGTNFDQTWLGVETIQKGGELIFEMGSEPNTNWGISVESVPYSLSNE</sequence>
<evidence type="ECO:0000259" key="4">
    <source>
        <dbReference type="Pfam" id="PF07971"/>
    </source>
</evidence>
<keyword evidence="6" id="KW-0378">Hydrolase</keyword>
<dbReference type="Pfam" id="PF07971">
    <property type="entry name" value="Glyco_hydro_92"/>
    <property type="match status" value="1"/>
</dbReference>
<dbReference type="GO" id="GO:0030246">
    <property type="term" value="F:carbohydrate binding"/>
    <property type="evidence" value="ECO:0007669"/>
    <property type="project" value="InterPro"/>
</dbReference>
<dbReference type="SUPFAM" id="SSF48208">
    <property type="entry name" value="Six-hairpin glycosidases"/>
    <property type="match status" value="1"/>
</dbReference>
<dbReference type="EMBL" id="RBCJ01000003">
    <property type="protein sequence ID" value="RKN79911.1"/>
    <property type="molecule type" value="Genomic_DNA"/>
</dbReference>
<evidence type="ECO:0000256" key="3">
    <source>
        <dbReference type="ARBA" id="ARBA00022837"/>
    </source>
</evidence>
<comment type="subunit">
    <text evidence="2">Monomer.</text>
</comment>
<dbReference type="GO" id="GO:0006516">
    <property type="term" value="P:glycoprotein catabolic process"/>
    <property type="evidence" value="ECO:0007669"/>
    <property type="project" value="TreeGrafter"/>
</dbReference>
<feature type="domain" description="Glycosyl hydrolase family 92 N-terminal" evidence="5">
    <location>
        <begin position="43"/>
        <end position="271"/>
    </location>
</feature>
<dbReference type="OrthoDB" id="9804511at2"/>
<comment type="cofactor">
    <cofactor evidence="1">
        <name>Ca(2+)</name>
        <dbReference type="ChEBI" id="CHEBI:29108"/>
    </cofactor>
</comment>
<dbReference type="Gene3D" id="1.20.1050.60">
    <property type="entry name" value="alpha-1,2-mannosidase"/>
    <property type="match status" value="1"/>
</dbReference>
<dbReference type="NCBIfam" id="TIGR01180">
    <property type="entry name" value="aman2_put"/>
    <property type="match status" value="1"/>
</dbReference>
<dbReference type="PROSITE" id="PS51257">
    <property type="entry name" value="PROKAR_LIPOPROTEIN"/>
    <property type="match status" value="1"/>
</dbReference>
<dbReference type="AlphaFoldDB" id="A0A3B0C570"/>
<dbReference type="InterPro" id="IPR008928">
    <property type="entry name" value="6-hairpin_glycosidase_sf"/>
</dbReference>
<dbReference type="InterPro" id="IPR014718">
    <property type="entry name" value="GH-type_carb-bd"/>
</dbReference>
<organism evidence="6 7">
    <name type="scientific">Ulvibacterium marinum</name>
    <dbReference type="NCBI Taxonomy" id="2419782"/>
    <lineage>
        <taxon>Bacteria</taxon>
        <taxon>Pseudomonadati</taxon>
        <taxon>Bacteroidota</taxon>
        <taxon>Flavobacteriia</taxon>
        <taxon>Flavobacteriales</taxon>
        <taxon>Flavobacteriaceae</taxon>
        <taxon>Ulvibacterium</taxon>
    </lineage>
</organism>
<evidence type="ECO:0000313" key="7">
    <source>
        <dbReference type="Proteomes" id="UP000276603"/>
    </source>
</evidence>
<name>A0A3B0C570_9FLAO</name>
<dbReference type="InterPro" id="IPR005887">
    <property type="entry name" value="GH92_a_mannosidase_put"/>
</dbReference>
<dbReference type="InterPro" id="IPR050883">
    <property type="entry name" value="PNGase"/>
</dbReference>
<dbReference type="PANTHER" id="PTHR12143:SF43">
    <property type="entry name" value="PUTATIVE-RELATED"/>
    <property type="match status" value="1"/>
</dbReference>
<keyword evidence="3" id="KW-0106">Calcium</keyword>
<feature type="domain" description="Glycosyl hydrolase family 92" evidence="4">
    <location>
        <begin position="277"/>
        <end position="756"/>
    </location>
</feature>
<dbReference type="InterPro" id="IPR041371">
    <property type="entry name" value="GH92_N"/>
</dbReference>
<dbReference type="GO" id="GO:0005829">
    <property type="term" value="C:cytosol"/>
    <property type="evidence" value="ECO:0007669"/>
    <property type="project" value="TreeGrafter"/>
</dbReference>
<dbReference type="GO" id="GO:0005975">
    <property type="term" value="P:carbohydrate metabolic process"/>
    <property type="evidence" value="ECO:0007669"/>
    <property type="project" value="InterPro"/>
</dbReference>
<gene>
    <name evidence="6" type="ORF">D7Z94_16750</name>
</gene>
<protein>
    <submittedName>
        <fullName evidence="6">Glycoside hydrolase family 92 protein</fullName>
    </submittedName>
</protein>
<dbReference type="Pfam" id="PF17678">
    <property type="entry name" value="Glyco_hydro_92N"/>
    <property type="match status" value="1"/>
</dbReference>